<dbReference type="Pfam" id="PF24681">
    <property type="entry name" value="Kelch_KLHDC2_KLHL20_DRC7"/>
    <property type="match status" value="1"/>
</dbReference>
<dbReference type="OMA" id="TFGHCTT"/>
<protein>
    <submittedName>
        <fullName evidence="1">Kelch motif-containing protein</fullName>
    </submittedName>
</protein>
<gene>
    <name evidence="1" type="ORF">NAEGRDRAFT_80261</name>
</gene>
<name>D2VK46_NAEGR</name>
<dbReference type="VEuPathDB" id="AmoebaDB:NAEGRDRAFT_80261"/>
<proteinExistence type="predicted"/>
<dbReference type="SUPFAM" id="SSF117281">
    <property type="entry name" value="Kelch motif"/>
    <property type="match status" value="1"/>
</dbReference>
<evidence type="ECO:0000313" key="2">
    <source>
        <dbReference type="Proteomes" id="UP000006671"/>
    </source>
</evidence>
<dbReference type="Proteomes" id="UP000006671">
    <property type="component" value="Unassembled WGS sequence"/>
</dbReference>
<keyword evidence="2" id="KW-1185">Reference proteome</keyword>
<dbReference type="EMBL" id="GG738877">
    <property type="protein sequence ID" value="EFC42799.1"/>
    <property type="molecule type" value="Genomic_DNA"/>
</dbReference>
<dbReference type="AlphaFoldDB" id="D2VK46"/>
<dbReference type="Gene3D" id="2.120.10.80">
    <property type="entry name" value="Kelch-type beta propeller"/>
    <property type="match status" value="2"/>
</dbReference>
<organism evidence="2">
    <name type="scientific">Naegleria gruberi</name>
    <name type="common">Amoeba</name>
    <dbReference type="NCBI Taxonomy" id="5762"/>
    <lineage>
        <taxon>Eukaryota</taxon>
        <taxon>Discoba</taxon>
        <taxon>Heterolobosea</taxon>
        <taxon>Tetramitia</taxon>
        <taxon>Eutetramitia</taxon>
        <taxon>Vahlkampfiidae</taxon>
        <taxon>Naegleria</taxon>
    </lineage>
</organism>
<accession>D2VK46</accession>
<dbReference type="GeneID" id="8852887"/>
<dbReference type="InterPro" id="IPR015915">
    <property type="entry name" value="Kelch-typ_b-propeller"/>
</dbReference>
<dbReference type="RefSeq" id="XP_002675543.1">
    <property type="nucleotide sequence ID" value="XM_002675497.1"/>
</dbReference>
<evidence type="ECO:0000313" key="1">
    <source>
        <dbReference type="EMBL" id="EFC42799.1"/>
    </source>
</evidence>
<dbReference type="PANTHER" id="PTHR23244">
    <property type="entry name" value="KELCH REPEAT DOMAIN"/>
    <property type="match status" value="1"/>
</dbReference>
<dbReference type="KEGG" id="ngr:NAEGRDRAFT_80261"/>
<reference evidence="1 2" key="1">
    <citation type="journal article" date="2010" name="Cell">
        <title>The genome of Naegleria gruberi illuminates early eukaryotic versatility.</title>
        <authorList>
            <person name="Fritz-Laylin L.K."/>
            <person name="Prochnik S.E."/>
            <person name="Ginger M.L."/>
            <person name="Dacks J.B."/>
            <person name="Carpenter M.L."/>
            <person name="Field M.C."/>
            <person name="Kuo A."/>
            <person name="Paredez A."/>
            <person name="Chapman J."/>
            <person name="Pham J."/>
            <person name="Shu S."/>
            <person name="Neupane R."/>
            <person name="Cipriano M."/>
            <person name="Mancuso J."/>
            <person name="Tu H."/>
            <person name="Salamov A."/>
            <person name="Lindquist E."/>
            <person name="Shapiro H."/>
            <person name="Lucas S."/>
            <person name="Grigoriev I.V."/>
            <person name="Cande W.Z."/>
            <person name="Fulton C."/>
            <person name="Rokhsar D.S."/>
            <person name="Dawson S.C."/>
        </authorList>
    </citation>
    <scope>NUCLEOTIDE SEQUENCE [LARGE SCALE GENOMIC DNA]</scope>
    <source>
        <strain evidence="1 2">NEG-M</strain>
    </source>
</reference>
<dbReference type="PANTHER" id="PTHR23244:SF471">
    <property type="entry name" value="GUANINE NUCLEOTIDE-BINDING PROTEIN SUBUNIT BETA 1-RELATED"/>
    <property type="match status" value="1"/>
</dbReference>
<dbReference type="OrthoDB" id="4447at2759"/>
<dbReference type="STRING" id="5762.D2VK46"/>
<sequence>MFRRLLSMIGVTPKQDTTRTNLQILADQEANSPEDQEASKRKREYELIEDCPPNSIVFLFGTESNSVYNRLVKYIVKQDKSKKENSDNLLFNSDSVVQYAPLPCSSHSIILLPKIDDEKNQLQASKRIIIWGGKKNVRDITSNMSTALTVKEDSLLTYYDCDLNMWRYAESVRHTYSNNPYRPNPSLFYHTTTLNPNNMCIYIFGGSSNDSSSADTLVSNKLYCVSIAEDWKWRFIPLESLYFQTAPPDYVKPEDEEPVTKIVGVRGHSCVYRSRKNSLIVYGGNFGGSKLSSNMFEFDCNTETWSLIPQVNKVAPRAYHNAIYCKNRDCMIVFGGEVFDNTTGRLEIIKDMCLFYFEEKRWYNILFRGDVPSPICTFGHCTTIVYDRFIISYGGCNREFQPKNQCLVFDLFERRWIKLNVKLKAVEVSAKHTLENSQNEEYWDLSYSTILPPLNCSAMTYDEEAECLVFYGGYVTDKEKCASLFRVKLDFSLFFVEKHFVYWNYIRSTLSNPDRFNDLVIKVSN</sequence>
<dbReference type="InParanoid" id="D2VK46"/>